<evidence type="ECO:0000256" key="1">
    <source>
        <dbReference type="SAM" id="MobiDB-lite"/>
    </source>
</evidence>
<proteinExistence type="predicted"/>
<feature type="region of interest" description="Disordered" evidence="1">
    <location>
        <begin position="142"/>
        <end position="168"/>
    </location>
</feature>
<reference evidence="2 3" key="1">
    <citation type="journal article" date="2020" name="Nature">
        <title>Six reference-quality genomes reveal evolution of bat adaptations.</title>
        <authorList>
            <person name="Jebb D."/>
            <person name="Huang Z."/>
            <person name="Pippel M."/>
            <person name="Hughes G.M."/>
            <person name="Lavrichenko K."/>
            <person name="Devanna P."/>
            <person name="Winkler S."/>
            <person name="Jermiin L.S."/>
            <person name="Skirmuntt E.C."/>
            <person name="Katzourakis A."/>
            <person name="Burkitt-Gray L."/>
            <person name="Ray D.A."/>
            <person name="Sullivan K.A.M."/>
            <person name="Roscito J.G."/>
            <person name="Kirilenko B.M."/>
            <person name="Davalos L.M."/>
            <person name="Corthals A.P."/>
            <person name="Power M.L."/>
            <person name="Jones G."/>
            <person name="Ransome R.D."/>
            <person name="Dechmann D.K.N."/>
            <person name="Locatelli A.G."/>
            <person name="Puechmaille S.J."/>
            <person name="Fedrigo O."/>
            <person name="Jarvis E.D."/>
            <person name="Hiller M."/>
            <person name="Vernes S.C."/>
            <person name="Myers E.W."/>
            <person name="Teeling E.C."/>
        </authorList>
    </citation>
    <scope>NUCLEOTIDE SEQUENCE [LARGE SCALE GENOMIC DNA]</scope>
    <source>
        <strain evidence="2">MPipKuh1</strain>
        <tissue evidence="2">Flight muscle</tissue>
    </source>
</reference>
<dbReference type="Proteomes" id="UP000558488">
    <property type="component" value="Unassembled WGS sequence"/>
</dbReference>
<comment type="caution">
    <text evidence="2">The sequence shown here is derived from an EMBL/GenBank/DDBJ whole genome shotgun (WGS) entry which is preliminary data.</text>
</comment>
<name>A0A7J7RW03_PIPKU</name>
<gene>
    <name evidence="2" type="ORF">mPipKuh1_010224</name>
</gene>
<dbReference type="AlphaFoldDB" id="A0A7J7RW03"/>
<evidence type="ECO:0000313" key="3">
    <source>
        <dbReference type="Proteomes" id="UP000558488"/>
    </source>
</evidence>
<feature type="compositionally biased region" description="Low complexity" evidence="1">
    <location>
        <begin position="147"/>
        <end position="160"/>
    </location>
</feature>
<organism evidence="2 3">
    <name type="scientific">Pipistrellus kuhlii</name>
    <name type="common">Kuhl's pipistrelle</name>
    <dbReference type="NCBI Taxonomy" id="59472"/>
    <lineage>
        <taxon>Eukaryota</taxon>
        <taxon>Metazoa</taxon>
        <taxon>Chordata</taxon>
        <taxon>Craniata</taxon>
        <taxon>Vertebrata</taxon>
        <taxon>Euteleostomi</taxon>
        <taxon>Mammalia</taxon>
        <taxon>Eutheria</taxon>
        <taxon>Laurasiatheria</taxon>
        <taxon>Chiroptera</taxon>
        <taxon>Yangochiroptera</taxon>
        <taxon>Vespertilionidae</taxon>
        <taxon>Pipistrellus</taxon>
    </lineage>
</organism>
<sequence length="168" mass="17930">MESDVLDGARGGCCGCIPWDNREPCGRAGRQGAGGCARAGCCRESQRCSGSRFLPFAGTVRPSMDVPPPPQGPWEARTTCRSSLSQRAKLQPLPRSSTAVLVPLPSTRAAPLPGQRAEAVPENRLTSHGYASRLSHRSLCPRRPTEPWAGRAGPPWAPSAKYAPLECQ</sequence>
<protein>
    <submittedName>
        <fullName evidence="2">Uncharacterized protein</fullName>
    </submittedName>
</protein>
<evidence type="ECO:0000313" key="2">
    <source>
        <dbReference type="EMBL" id="KAF6280303.1"/>
    </source>
</evidence>
<feature type="region of interest" description="Disordered" evidence="1">
    <location>
        <begin position="106"/>
        <end position="128"/>
    </location>
</feature>
<accession>A0A7J7RW03</accession>
<dbReference type="EMBL" id="JACAGB010000057">
    <property type="protein sequence ID" value="KAF6280303.1"/>
    <property type="molecule type" value="Genomic_DNA"/>
</dbReference>
<keyword evidence="3" id="KW-1185">Reference proteome</keyword>